<evidence type="ECO:0000313" key="2">
    <source>
        <dbReference type="EMBL" id="KAA0156287.1"/>
    </source>
</evidence>
<sequence>MAAAAAASEKESIMDLLKPGADATPATVAQTLGGRTAQAATDAAVGLLSVGKQKQLWECLAQLAAEVVGAEDFAEQNEAYAAAAEADAEGFDSEDAASFATALRALRAAAATAHGWAKDKSHSVSGALFTLAETLHAALFVFKGPAGDDARMATLKLCATLWEQRRKGAEALTTHTLPCLLLLANDPGAADADVKRCHSMREALPLVDMDDESAAGLKDLLAQCFINPAFLRSREGRGFLQYVAQELAESALPVAYSAVLNQLPYCHASELTAYGNLFLRAWTAAEDGSGARAAIEDVVLQDLVVRGVTAARSDAFKAVRRVLEPVMRAKKISEVDAMVARIYGPVIWRGIEAASPAARRNSLALLVDAFPVADPTSSKDDFDSAMQRNFTAIYRLLADASPAVRAAAAQGTCRILSSFWELVPAATTKRLLARVAGDCARDASSVAVRSAAVDGVAFLLDQVLAHPLLASLLPAMSPLVHDRSERVRSSVLQLLLKVQCLRSIRLYDVVPADDIMARLVLDAGSDSTRPALIRLLAPSFLPPGASASDLITRVVRCMRRHPAAGVAFFANAGMAATAQERTRLALVLHKALVRSVESAASGKKAGALDARNHVLMAHLTAVFRAVWAGLAVDVLGSDATTEGSASASGASAPASSEDVAALRAKLLAAVTPKSLLSLLEGIVGSAADVAGAPDAVRTASAPTAAAPQTAETDPSAAAAASLLAVAATLGGAASEAVVDGWAWPVIERAPPGSRLHAAAVDALCGLGRWGSLVDRCETAIRAAAAATPTRTAAARGPVSSLMVTAEASAALGSGFGASAAVAALDRLLAVDPSGARAALVADEARMAALTGALDACTGLLSAELRLAMDAANDDEDVDDDAGSDAATEHGDARSAAAAAALRAPLSNVAAASKAVGIMARLSVHAAVAAASAAAAGEGDAASFFAAGPVMSALVRWIASDVLPVAGSVVSTLPDSAGAGDSTAADGEAGAGDAEATAALEAAAVPARLAAIARANVDAAAAVTTVLADCVSMGSGGDAACALLRAVQDAASAAAVTAVPPPPACLYAADQGGMPSSVMPSQRGRGRGKPGKAGPGAEAGDRQTPGAWSAAYAQEAHGGSLLVSAMLRLAARVVASANSPSGLAGAGLPGPAAGAGAAAALALLASASRPRVLCPTLEAAGSAAAVRAMAARQARRAGAVWAGCVRRMSDGAAAARRGAPAALAAAITSVLPGAVRAAGGTASSVGEAFAVAAAAGGASGAATTALSGVHELGLGLRSLVAPLLGRPETEAAFAGALATGLRPALMGLVDAAKGSNSAAASRSKAGAGTPALALSVRSAAALKGASEAALPWLALLSAAWAEQDGDKMSGPLADALSLGAQENPDSAGLLPIAGLLKQAADATPLGPVHAVAAQIGERA</sequence>
<evidence type="ECO:0000313" key="3">
    <source>
        <dbReference type="Proteomes" id="UP000323011"/>
    </source>
</evidence>
<organism evidence="2 3">
    <name type="scientific">Cafeteria roenbergensis</name>
    <name type="common">Marine flagellate</name>
    <dbReference type="NCBI Taxonomy" id="33653"/>
    <lineage>
        <taxon>Eukaryota</taxon>
        <taxon>Sar</taxon>
        <taxon>Stramenopiles</taxon>
        <taxon>Bigyra</taxon>
        <taxon>Opalozoa</taxon>
        <taxon>Bicosoecida</taxon>
        <taxon>Cafeteriaceae</taxon>
        <taxon>Cafeteria</taxon>
    </lineage>
</organism>
<dbReference type="PANTHER" id="PTHR16199">
    <property type="entry name" value="CONDENSIN-2 COMPLEX SUBUNIT G2"/>
    <property type="match status" value="1"/>
</dbReference>
<dbReference type="Gene3D" id="1.25.10.10">
    <property type="entry name" value="Leucine-rich Repeat Variant"/>
    <property type="match status" value="1"/>
</dbReference>
<accession>A0A5A8CV33</accession>
<name>A0A5A8CV33_CAFRO</name>
<dbReference type="Proteomes" id="UP000323011">
    <property type="component" value="Unassembled WGS sequence"/>
</dbReference>
<dbReference type="GO" id="GO:0005634">
    <property type="term" value="C:nucleus"/>
    <property type="evidence" value="ECO:0007669"/>
    <property type="project" value="InterPro"/>
</dbReference>
<protein>
    <submittedName>
        <fullName evidence="2">Uncharacterized protein</fullName>
    </submittedName>
</protein>
<keyword evidence="3" id="KW-1185">Reference proteome</keyword>
<comment type="caution">
    <text evidence="2">The sequence shown here is derived from an EMBL/GenBank/DDBJ whole genome shotgun (WGS) entry which is preliminary data.</text>
</comment>
<dbReference type="SUPFAM" id="SSF48371">
    <property type="entry name" value="ARM repeat"/>
    <property type="match status" value="1"/>
</dbReference>
<dbReference type="GO" id="GO:0000796">
    <property type="term" value="C:condensin complex"/>
    <property type="evidence" value="ECO:0007669"/>
    <property type="project" value="TreeGrafter"/>
</dbReference>
<dbReference type="Pfam" id="PF12422">
    <property type="entry name" value="Condensin2nSMC"/>
    <property type="match status" value="1"/>
</dbReference>
<dbReference type="GO" id="GO:0000070">
    <property type="term" value="P:mitotic sister chromatid segregation"/>
    <property type="evidence" value="ECO:0007669"/>
    <property type="project" value="TreeGrafter"/>
</dbReference>
<dbReference type="EMBL" id="VLTN01000004">
    <property type="protein sequence ID" value="KAA0156287.1"/>
    <property type="molecule type" value="Genomic_DNA"/>
</dbReference>
<proteinExistence type="predicted"/>
<reference evidence="2 3" key="1">
    <citation type="submission" date="2019-07" db="EMBL/GenBank/DDBJ databases">
        <title>Genomes of Cafeteria roenbergensis.</title>
        <authorList>
            <person name="Fischer M.G."/>
            <person name="Hackl T."/>
            <person name="Roman M."/>
        </authorList>
    </citation>
    <scope>NUCLEOTIDE SEQUENCE [LARGE SCALE GENOMIC DNA]</scope>
    <source>
        <strain evidence="2 3">BVI</strain>
    </source>
</reference>
<gene>
    <name evidence="2" type="ORF">FNF29_01080</name>
</gene>
<dbReference type="InterPro" id="IPR024741">
    <property type="entry name" value="Condensin2_G2"/>
</dbReference>
<dbReference type="PANTHER" id="PTHR16199:SF4">
    <property type="entry name" value="CONDENSIN-2 COMPLEX SUBUNIT G2"/>
    <property type="match status" value="1"/>
</dbReference>
<feature type="region of interest" description="Disordered" evidence="1">
    <location>
        <begin position="1075"/>
        <end position="1105"/>
    </location>
</feature>
<dbReference type="InterPro" id="IPR016024">
    <property type="entry name" value="ARM-type_fold"/>
</dbReference>
<dbReference type="InterPro" id="IPR011989">
    <property type="entry name" value="ARM-like"/>
</dbReference>
<evidence type="ECO:0000256" key="1">
    <source>
        <dbReference type="SAM" id="MobiDB-lite"/>
    </source>
</evidence>